<dbReference type="GO" id="GO:0008270">
    <property type="term" value="F:zinc ion binding"/>
    <property type="evidence" value="ECO:0007669"/>
    <property type="project" value="InterPro"/>
</dbReference>
<dbReference type="SMART" id="SM00066">
    <property type="entry name" value="GAL4"/>
    <property type="match status" value="1"/>
</dbReference>
<dbReference type="AlphaFoldDB" id="A0AA39GS03"/>
<feature type="region of interest" description="Disordered" evidence="8">
    <location>
        <begin position="1"/>
        <end position="86"/>
    </location>
</feature>
<dbReference type="Proteomes" id="UP001175261">
    <property type="component" value="Unassembled WGS sequence"/>
</dbReference>
<feature type="region of interest" description="Disordered" evidence="8">
    <location>
        <begin position="723"/>
        <end position="834"/>
    </location>
</feature>
<evidence type="ECO:0000256" key="2">
    <source>
        <dbReference type="ARBA" id="ARBA00022723"/>
    </source>
</evidence>
<keyword evidence="2" id="KW-0479">Metal-binding</keyword>
<dbReference type="CDD" id="cd00067">
    <property type="entry name" value="GAL4"/>
    <property type="match status" value="1"/>
</dbReference>
<evidence type="ECO:0000256" key="6">
    <source>
        <dbReference type="ARBA" id="ARBA00023163"/>
    </source>
</evidence>
<evidence type="ECO:0000256" key="8">
    <source>
        <dbReference type="SAM" id="MobiDB-lite"/>
    </source>
</evidence>
<comment type="subcellular location">
    <subcellularLocation>
        <location evidence="1">Nucleus</location>
    </subcellularLocation>
</comment>
<dbReference type="GO" id="GO:0006351">
    <property type="term" value="P:DNA-templated transcription"/>
    <property type="evidence" value="ECO:0007669"/>
    <property type="project" value="InterPro"/>
</dbReference>
<evidence type="ECO:0000313" key="11">
    <source>
        <dbReference type="Proteomes" id="UP001175261"/>
    </source>
</evidence>
<reference evidence="10" key="1">
    <citation type="submission" date="2022-10" db="EMBL/GenBank/DDBJ databases">
        <title>Determination and structural analysis of whole genome sequence of Sarocladium strictum F4-1.</title>
        <authorList>
            <person name="Hu L."/>
            <person name="Jiang Y."/>
        </authorList>
    </citation>
    <scope>NUCLEOTIDE SEQUENCE</scope>
    <source>
        <strain evidence="10">F4-1</strain>
    </source>
</reference>
<feature type="compositionally biased region" description="Basic and acidic residues" evidence="8">
    <location>
        <begin position="248"/>
        <end position="266"/>
    </location>
</feature>
<dbReference type="PROSITE" id="PS00463">
    <property type="entry name" value="ZN2_CY6_FUNGAL_1"/>
    <property type="match status" value="1"/>
</dbReference>
<accession>A0AA39GS03</accession>
<keyword evidence="7" id="KW-0539">Nucleus</keyword>
<dbReference type="Pfam" id="PF04082">
    <property type="entry name" value="Fungal_trans"/>
    <property type="match status" value="1"/>
</dbReference>
<evidence type="ECO:0000256" key="3">
    <source>
        <dbReference type="ARBA" id="ARBA00022833"/>
    </source>
</evidence>
<dbReference type="GO" id="GO:0001216">
    <property type="term" value="F:DNA-binding transcription activator activity"/>
    <property type="evidence" value="ECO:0007669"/>
    <property type="project" value="UniProtKB-ARBA"/>
</dbReference>
<dbReference type="GO" id="GO:0005634">
    <property type="term" value="C:nucleus"/>
    <property type="evidence" value="ECO:0007669"/>
    <property type="project" value="UniProtKB-SubCell"/>
</dbReference>
<keyword evidence="6" id="KW-0804">Transcription</keyword>
<evidence type="ECO:0000259" key="9">
    <source>
        <dbReference type="PROSITE" id="PS50048"/>
    </source>
</evidence>
<gene>
    <name evidence="10" type="ORF">NLU13_2000</name>
</gene>
<dbReference type="SUPFAM" id="SSF57701">
    <property type="entry name" value="Zn2/Cys6 DNA-binding domain"/>
    <property type="match status" value="1"/>
</dbReference>
<keyword evidence="11" id="KW-1185">Reference proteome</keyword>
<feature type="region of interest" description="Disordered" evidence="8">
    <location>
        <begin position="125"/>
        <end position="147"/>
    </location>
</feature>
<dbReference type="InterPro" id="IPR051089">
    <property type="entry name" value="prtT"/>
</dbReference>
<dbReference type="GO" id="GO:0000981">
    <property type="term" value="F:DNA-binding transcription factor activity, RNA polymerase II-specific"/>
    <property type="evidence" value="ECO:0007669"/>
    <property type="project" value="InterPro"/>
</dbReference>
<evidence type="ECO:0000313" key="10">
    <source>
        <dbReference type="EMBL" id="KAK0392505.1"/>
    </source>
</evidence>
<sequence length="897" mass="97377">MDDLDPRLRGNGNSASEHGGAQRQHSRLHDAGVSHVRVPDTSDATLAGLGVSSHQQQTAHPPDANPTQLNDGPASEGVSGATSAAAKALEEEAKKARACEACRGLKVRCEPDPHDETQPCKRCRKAGRSCVVTAPSRKRQKKTDSRVADLEKKIDALTATLQARSGGSISQQGGGGPPSGSGRESGAGDEETAGRMPGPPWGGVPPARTWHSSTMASSQDRERPSPGGVSRRQSTLGATPPNTFAGQKRKEREGVDSPEQLSERSRQPHAQLSSMSYKSRNPDFIERGLITLEQAEQLLRRYIEHMVPHFPAILVTPGTTAAELNRTRPVLLASIVAAATSDQPMLQKTLQRELMTCFAEKVFLAGEKSLDTVQAILVAVIWYWPPENFEELKFYQLIHTASVMAIDIGLGRRSGSKRAEPPFGLRDPFSKKPPAPDALSLECRRTWLACYLLGTNAAMALHRPVLIRWSSFMAESAEMLEKSPDALPSDKALAQLVWAHKLSEDTGVHFFSDDPEVRITLTDAPTQFLLRGLERELERRRSAVPLDKQPPTVSMTFHTVNLYMHELVLNSSASVDQERPPFSTEALTVGMISSDAPPSTAHISALSACLVSIHGVFDIFLSIPIDSTRCLPVYFFVRVAYALVILIKMAFSAAKPGSELGKVIGPDDMKVQFYLDALVGKFRETSADDKCRPAAKFLIVLAMLRTWVNRQINDGTIPVASSYPAYKSTSKPPQPPRHQNQHPEDPNLLSPRPHRSSPAHQPPASTPLHLLSEVATNRNNNNNNNTSGGSGSVVPHNRPFFNGVQRVPQPFFADDAPMSSAPPPADSTASTASGGSASDMMLNNWMSAGLGYTPSIPLDPNMLTGSGDLEGVDFATAEPWFTDVFTGMPNMENMFYF</sequence>
<dbReference type="InterPro" id="IPR001138">
    <property type="entry name" value="Zn2Cys6_DnaBD"/>
</dbReference>
<dbReference type="GO" id="GO:0000976">
    <property type="term" value="F:transcription cis-regulatory region binding"/>
    <property type="evidence" value="ECO:0007669"/>
    <property type="project" value="TreeGrafter"/>
</dbReference>
<feature type="compositionally biased region" description="Gly residues" evidence="8">
    <location>
        <begin position="172"/>
        <end position="185"/>
    </location>
</feature>
<evidence type="ECO:0000256" key="5">
    <source>
        <dbReference type="ARBA" id="ARBA00023125"/>
    </source>
</evidence>
<dbReference type="Gene3D" id="4.10.240.10">
    <property type="entry name" value="Zn(2)-C6 fungal-type DNA-binding domain"/>
    <property type="match status" value="1"/>
</dbReference>
<feature type="region of interest" description="Disordered" evidence="8">
    <location>
        <begin position="161"/>
        <end position="278"/>
    </location>
</feature>
<dbReference type="PROSITE" id="PS50048">
    <property type="entry name" value="ZN2_CY6_FUNGAL_2"/>
    <property type="match status" value="1"/>
</dbReference>
<keyword evidence="4" id="KW-0805">Transcription regulation</keyword>
<dbReference type="FunFam" id="4.10.240.10:FF:000003">
    <property type="entry name" value="C6 transcription factor (Leu3)"/>
    <property type="match status" value="1"/>
</dbReference>
<keyword evidence="3" id="KW-0862">Zinc</keyword>
<comment type="caution">
    <text evidence="10">The sequence shown here is derived from an EMBL/GenBank/DDBJ whole genome shotgun (WGS) entry which is preliminary data.</text>
</comment>
<feature type="compositionally biased region" description="Polar residues" evidence="8">
    <location>
        <begin position="231"/>
        <end position="245"/>
    </location>
</feature>
<organism evidence="10 11">
    <name type="scientific">Sarocladium strictum</name>
    <name type="common">Black bundle disease fungus</name>
    <name type="synonym">Acremonium strictum</name>
    <dbReference type="NCBI Taxonomy" id="5046"/>
    <lineage>
        <taxon>Eukaryota</taxon>
        <taxon>Fungi</taxon>
        <taxon>Dikarya</taxon>
        <taxon>Ascomycota</taxon>
        <taxon>Pezizomycotina</taxon>
        <taxon>Sordariomycetes</taxon>
        <taxon>Hypocreomycetidae</taxon>
        <taxon>Hypocreales</taxon>
        <taxon>Sarocladiaceae</taxon>
        <taxon>Sarocladium</taxon>
    </lineage>
</organism>
<dbReference type="InterPro" id="IPR036864">
    <property type="entry name" value="Zn2-C6_fun-type_DNA-bd_sf"/>
</dbReference>
<evidence type="ECO:0000256" key="4">
    <source>
        <dbReference type="ARBA" id="ARBA00023015"/>
    </source>
</evidence>
<keyword evidence="5" id="KW-0238">DNA-binding</keyword>
<feature type="domain" description="Zn(2)-C6 fungal-type" evidence="9">
    <location>
        <begin position="98"/>
        <end position="132"/>
    </location>
</feature>
<feature type="compositionally biased region" description="Polar residues" evidence="8">
    <location>
        <begin position="52"/>
        <end position="70"/>
    </location>
</feature>
<proteinExistence type="predicted"/>
<feature type="compositionally biased region" description="Basic and acidic residues" evidence="8">
    <location>
        <begin position="27"/>
        <end position="40"/>
    </location>
</feature>
<evidence type="ECO:0000256" key="1">
    <source>
        <dbReference type="ARBA" id="ARBA00004123"/>
    </source>
</evidence>
<dbReference type="EMBL" id="JAPDFR010000001">
    <property type="protein sequence ID" value="KAK0392505.1"/>
    <property type="molecule type" value="Genomic_DNA"/>
</dbReference>
<dbReference type="PANTHER" id="PTHR31845:SF39">
    <property type="entry name" value="TRANSCRIPTION FACTOR PBCR-RELATED"/>
    <property type="match status" value="1"/>
</dbReference>
<name>A0AA39GS03_SARSR</name>
<dbReference type="PANTHER" id="PTHR31845">
    <property type="entry name" value="FINGER DOMAIN PROTEIN, PUTATIVE-RELATED"/>
    <property type="match status" value="1"/>
</dbReference>
<dbReference type="InterPro" id="IPR007219">
    <property type="entry name" value="XnlR_reg_dom"/>
</dbReference>
<protein>
    <recommendedName>
        <fullName evidence="9">Zn(2)-C6 fungal-type domain-containing protein</fullName>
    </recommendedName>
</protein>
<dbReference type="CDD" id="cd12148">
    <property type="entry name" value="fungal_TF_MHR"/>
    <property type="match status" value="1"/>
</dbReference>
<feature type="compositionally biased region" description="Polar residues" evidence="8">
    <location>
        <begin position="268"/>
        <end position="278"/>
    </location>
</feature>
<evidence type="ECO:0000256" key="7">
    <source>
        <dbReference type="ARBA" id="ARBA00023242"/>
    </source>
</evidence>
<dbReference type="Pfam" id="PF00172">
    <property type="entry name" value="Zn_clus"/>
    <property type="match status" value="1"/>
</dbReference>